<keyword evidence="1" id="KW-1133">Transmembrane helix</keyword>
<comment type="caution">
    <text evidence="2">The sequence shown here is derived from an EMBL/GenBank/DDBJ whole genome shotgun (WGS) entry which is preliminary data.</text>
</comment>
<gene>
    <name evidence="2" type="ORF">QN277_020471</name>
</gene>
<dbReference type="PANTHER" id="PTHR36350">
    <property type="entry name" value="TRANSMEMBRANE PROTEIN"/>
    <property type="match status" value="1"/>
</dbReference>
<name>A0AAE1MS54_9FABA</name>
<protein>
    <submittedName>
        <fullName evidence="2">Uncharacterized protein</fullName>
    </submittedName>
</protein>
<dbReference type="Proteomes" id="UP001293593">
    <property type="component" value="Unassembled WGS sequence"/>
</dbReference>
<dbReference type="EMBL" id="JAWXYG010000005">
    <property type="protein sequence ID" value="KAK4271838.1"/>
    <property type="molecule type" value="Genomic_DNA"/>
</dbReference>
<proteinExistence type="predicted"/>
<keyword evidence="1" id="KW-0472">Membrane</keyword>
<accession>A0AAE1MS54</accession>
<keyword evidence="3" id="KW-1185">Reference proteome</keyword>
<reference evidence="2" key="1">
    <citation type="submission" date="2023-10" db="EMBL/GenBank/DDBJ databases">
        <title>Chromosome-level genome of the transformable northern wattle, Acacia crassicarpa.</title>
        <authorList>
            <person name="Massaro I."/>
            <person name="Sinha N.R."/>
            <person name="Poethig S."/>
            <person name="Leichty A.R."/>
        </authorList>
    </citation>
    <scope>NUCLEOTIDE SEQUENCE</scope>
    <source>
        <strain evidence="2">Acra3RX</strain>
        <tissue evidence="2">Leaf</tissue>
    </source>
</reference>
<feature type="transmembrane region" description="Helical" evidence="1">
    <location>
        <begin position="38"/>
        <end position="58"/>
    </location>
</feature>
<organism evidence="2 3">
    <name type="scientific">Acacia crassicarpa</name>
    <name type="common">northern wattle</name>
    <dbReference type="NCBI Taxonomy" id="499986"/>
    <lineage>
        <taxon>Eukaryota</taxon>
        <taxon>Viridiplantae</taxon>
        <taxon>Streptophyta</taxon>
        <taxon>Embryophyta</taxon>
        <taxon>Tracheophyta</taxon>
        <taxon>Spermatophyta</taxon>
        <taxon>Magnoliopsida</taxon>
        <taxon>eudicotyledons</taxon>
        <taxon>Gunneridae</taxon>
        <taxon>Pentapetalae</taxon>
        <taxon>rosids</taxon>
        <taxon>fabids</taxon>
        <taxon>Fabales</taxon>
        <taxon>Fabaceae</taxon>
        <taxon>Caesalpinioideae</taxon>
        <taxon>mimosoid clade</taxon>
        <taxon>Acacieae</taxon>
        <taxon>Acacia</taxon>
    </lineage>
</organism>
<dbReference type="AlphaFoldDB" id="A0AAE1MS54"/>
<evidence type="ECO:0000256" key="1">
    <source>
        <dbReference type="SAM" id="Phobius"/>
    </source>
</evidence>
<sequence length="274" mass="31134">MNQQVENIPVSSPLLSKWGKVSSYALSLVSKYGETAKIAVPLVILGCFCCVWICVKLLKSRRKPKPKFLDRRSKTFRELYGGDIALRRLFENHEAEPSSAAFDTTDSVMKGLLDHEHLELKKLQTIVGKVEKSGSVALAVEQLKKAEKEHSGNPHEAYEIGMLLVELLIYEGKYKEALRSDCLKHEEISDARRPLYKAIIIYIMLGDDEIAEECWEEFNEIRELFHIRKPPSSSSSSLGEAIDHITDFQTFKNKVMKLKTGIHQDIAAKKESRK</sequence>
<dbReference type="PANTHER" id="PTHR36350:SF3">
    <property type="entry name" value="TRANSMEMBRANE PROTEIN"/>
    <property type="match status" value="1"/>
</dbReference>
<keyword evidence="1" id="KW-0812">Transmembrane</keyword>
<evidence type="ECO:0000313" key="2">
    <source>
        <dbReference type="EMBL" id="KAK4271838.1"/>
    </source>
</evidence>
<evidence type="ECO:0000313" key="3">
    <source>
        <dbReference type="Proteomes" id="UP001293593"/>
    </source>
</evidence>